<gene>
    <name evidence="1" type="ORF">BC781_11116</name>
</gene>
<dbReference type="OrthoDB" id="9814002at2"/>
<keyword evidence="2" id="KW-1185">Reference proteome</keyword>
<name>A0A315YX07_SEDFL</name>
<proteinExistence type="predicted"/>
<evidence type="ECO:0000313" key="1">
    <source>
        <dbReference type="EMBL" id="PWJ34106.1"/>
    </source>
</evidence>
<accession>A0A315YX07</accession>
<evidence type="ECO:0000313" key="2">
    <source>
        <dbReference type="Proteomes" id="UP000245535"/>
    </source>
</evidence>
<organism evidence="1 2">
    <name type="scientific">Sediminitomix flava</name>
    <dbReference type="NCBI Taxonomy" id="379075"/>
    <lineage>
        <taxon>Bacteria</taxon>
        <taxon>Pseudomonadati</taxon>
        <taxon>Bacteroidota</taxon>
        <taxon>Cytophagia</taxon>
        <taxon>Cytophagales</taxon>
        <taxon>Flammeovirgaceae</taxon>
        <taxon>Sediminitomix</taxon>
    </lineage>
</organism>
<protein>
    <recommendedName>
        <fullName evidence="3">TonB-like protein</fullName>
    </recommendedName>
</protein>
<dbReference type="RefSeq" id="WP_109622888.1">
    <property type="nucleotide sequence ID" value="NZ_QGDO01000011.1"/>
</dbReference>
<evidence type="ECO:0008006" key="3">
    <source>
        <dbReference type="Google" id="ProtNLM"/>
    </source>
</evidence>
<dbReference type="AlphaFoldDB" id="A0A315YX07"/>
<dbReference type="Proteomes" id="UP000245535">
    <property type="component" value="Unassembled WGS sequence"/>
</dbReference>
<comment type="caution">
    <text evidence="1">The sequence shown here is derived from an EMBL/GenBank/DDBJ whole genome shotgun (WGS) entry which is preliminary data.</text>
</comment>
<dbReference type="EMBL" id="QGDO01000011">
    <property type="protein sequence ID" value="PWJ34106.1"/>
    <property type="molecule type" value="Genomic_DNA"/>
</dbReference>
<reference evidence="1 2" key="1">
    <citation type="submission" date="2018-03" db="EMBL/GenBank/DDBJ databases">
        <title>Genomic Encyclopedia of Archaeal and Bacterial Type Strains, Phase II (KMG-II): from individual species to whole genera.</title>
        <authorList>
            <person name="Goeker M."/>
        </authorList>
    </citation>
    <scope>NUCLEOTIDE SEQUENCE [LARGE SCALE GENOMIC DNA]</scope>
    <source>
        <strain evidence="1 2">DSM 28229</strain>
    </source>
</reference>
<sequence>MNIRKEFIVLSLLQLALLSCKEDDQLSIKEGVVVLPNVVTTDCSYPIEKIELPLDLTKPYNEPKIGLQAYVEMVKKVFRYPYGRTDYEGKVYIGLQIDTLGIVSNYQVIKGIDSLIDYRVIEAIKEVNVEFSPFISSTGEKKISQMIIPVDIN</sequence>
<dbReference type="PROSITE" id="PS51257">
    <property type="entry name" value="PROKAR_LIPOPROTEIN"/>
    <property type="match status" value="1"/>
</dbReference>